<accession>A0A059JB44</accession>
<keyword evidence="3" id="KW-1185">Reference proteome</keyword>
<feature type="compositionally biased region" description="Basic and acidic residues" evidence="1">
    <location>
        <begin position="198"/>
        <end position="208"/>
    </location>
</feature>
<dbReference type="OMA" id="DTDWEYL"/>
<dbReference type="EMBL" id="AOKY01000235">
    <property type="protein sequence ID" value="KDB24908.1"/>
    <property type="molecule type" value="Genomic_DNA"/>
</dbReference>
<dbReference type="OrthoDB" id="5372734at2759"/>
<feature type="compositionally biased region" description="Basic and acidic residues" evidence="1">
    <location>
        <begin position="222"/>
        <end position="231"/>
    </location>
</feature>
<protein>
    <submittedName>
        <fullName evidence="2">Uncharacterized protein</fullName>
    </submittedName>
</protein>
<feature type="region of interest" description="Disordered" evidence="1">
    <location>
        <begin position="198"/>
        <end position="317"/>
    </location>
</feature>
<organism evidence="2 3">
    <name type="scientific">Trichophyton interdigitale (strain MR816)</name>
    <dbReference type="NCBI Taxonomy" id="1215338"/>
    <lineage>
        <taxon>Eukaryota</taxon>
        <taxon>Fungi</taxon>
        <taxon>Dikarya</taxon>
        <taxon>Ascomycota</taxon>
        <taxon>Pezizomycotina</taxon>
        <taxon>Eurotiomycetes</taxon>
        <taxon>Eurotiomycetidae</taxon>
        <taxon>Onygenales</taxon>
        <taxon>Arthrodermataceae</taxon>
        <taxon>Trichophyton</taxon>
    </lineage>
</organism>
<gene>
    <name evidence="2" type="ORF">H109_03237</name>
</gene>
<dbReference type="HOGENOM" id="CLU_067588_0_0_1"/>
<proteinExistence type="predicted"/>
<evidence type="ECO:0000313" key="2">
    <source>
        <dbReference type="EMBL" id="KDB24908.1"/>
    </source>
</evidence>
<comment type="caution">
    <text evidence="2">The sequence shown here is derived from an EMBL/GenBank/DDBJ whole genome shotgun (WGS) entry which is preliminary data.</text>
</comment>
<sequence>MSDYDEYGDAFDCLWIDFDEPHFTDEMTMMVNPDPVFLDDSSLEDAFETDTDWEYLSDEYYDHDKPDKVRRRKKKIENKKPAQLDSATFYGVSWSAGPPSNNDGPLYQPGEGEKVSLLKNWREVFQESKPKTKKTSEKLKQDGNIRATFHDHLSTRFRRNSEQGALVDDNLNLNNNMETDGLSRPVSGLKTFLLDSNMRAEKKGRDHLSMNNNGPQLRKGSSAREEAKPNNKLDIILPPAPENIEEYKDIITTAPPVTQKRGRKRKADVTVEQTTSGLDSSSGSGPIRSSKRKKAGHTNGVKTAASSRPTRSSTRRK</sequence>
<evidence type="ECO:0000313" key="3">
    <source>
        <dbReference type="Proteomes" id="UP000024533"/>
    </source>
</evidence>
<dbReference type="Proteomes" id="UP000024533">
    <property type="component" value="Unassembled WGS sequence"/>
</dbReference>
<dbReference type="STRING" id="1215338.A0A059JB44"/>
<dbReference type="AlphaFoldDB" id="A0A059JB44"/>
<reference evidence="2 3" key="1">
    <citation type="submission" date="2014-02" db="EMBL/GenBank/DDBJ databases">
        <title>The Genome Sequence of Trichophyton interdigitale MR816.</title>
        <authorList>
            <consortium name="The Broad Institute Genomics Platform"/>
            <person name="Cuomo C.A."/>
            <person name="White T.C."/>
            <person name="Graser Y."/>
            <person name="Martinez-Rossi N."/>
            <person name="Heitman J."/>
            <person name="Young S.K."/>
            <person name="Zeng Q."/>
            <person name="Gargeya S."/>
            <person name="Abouelleil A."/>
            <person name="Alvarado L."/>
            <person name="Chapman S.B."/>
            <person name="Gainer-Dewar J."/>
            <person name="Goldberg J."/>
            <person name="Griggs A."/>
            <person name="Gujja S."/>
            <person name="Hansen M."/>
            <person name="Howarth C."/>
            <person name="Imamovic A."/>
            <person name="Larimer J."/>
            <person name="Martinez D."/>
            <person name="Murphy C."/>
            <person name="Pearson M.D."/>
            <person name="Persinoti G."/>
            <person name="Poon T."/>
            <person name="Priest M."/>
            <person name="Roberts A.D."/>
            <person name="Saif S."/>
            <person name="Shea T.D."/>
            <person name="Sykes S.N."/>
            <person name="Wortman J."/>
            <person name="Nusbaum C."/>
            <person name="Birren B."/>
        </authorList>
    </citation>
    <scope>NUCLEOTIDE SEQUENCE [LARGE SCALE GENOMIC DNA]</scope>
    <source>
        <strain evidence="2 3">MR816</strain>
    </source>
</reference>
<feature type="compositionally biased region" description="Low complexity" evidence="1">
    <location>
        <begin position="303"/>
        <end position="317"/>
    </location>
</feature>
<evidence type="ECO:0000256" key="1">
    <source>
        <dbReference type="SAM" id="MobiDB-lite"/>
    </source>
</evidence>
<feature type="compositionally biased region" description="Low complexity" evidence="1">
    <location>
        <begin position="276"/>
        <end position="288"/>
    </location>
</feature>
<name>A0A059JB44_TRIIM</name>